<evidence type="ECO:0000256" key="5">
    <source>
        <dbReference type="ARBA" id="ARBA00023004"/>
    </source>
</evidence>
<evidence type="ECO:0000256" key="3">
    <source>
        <dbReference type="ARBA" id="ARBA00022741"/>
    </source>
</evidence>
<evidence type="ECO:0000256" key="4">
    <source>
        <dbReference type="ARBA" id="ARBA00022840"/>
    </source>
</evidence>
<dbReference type="GO" id="GO:0046872">
    <property type="term" value="F:metal ion binding"/>
    <property type="evidence" value="ECO:0007669"/>
    <property type="project" value="UniProtKB-KW"/>
</dbReference>
<dbReference type="InterPro" id="IPR019591">
    <property type="entry name" value="Mrp/NBP35_ATP-bd"/>
</dbReference>
<dbReference type="EMBL" id="JH816185">
    <property type="protein sequence ID" value="EKC33399.1"/>
    <property type="molecule type" value="Genomic_DNA"/>
</dbReference>
<sequence>MGVAVLGLVENMSGLVCPCCKDTSEVFPGRGVVSLAESHNIPILGSLPMDPKVTECCENGRNPLENYPESPTVQGIMEISSRLIGLAIINHRNVYGFFGFPDYDKEHTAGVTGQQRMLTPPWQLILSLIFTEVLDKIINIFESI</sequence>
<organism evidence="7">
    <name type="scientific">Magallana gigas</name>
    <name type="common">Pacific oyster</name>
    <name type="synonym">Crassostrea gigas</name>
    <dbReference type="NCBI Taxonomy" id="29159"/>
    <lineage>
        <taxon>Eukaryota</taxon>
        <taxon>Metazoa</taxon>
        <taxon>Spiralia</taxon>
        <taxon>Lophotrochozoa</taxon>
        <taxon>Mollusca</taxon>
        <taxon>Bivalvia</taxon>
        <taxon>Autobranchia</taxon>
        <taxon>Pteriomorphia</taxon>
        <taxon>Ostreida</taxon>
        <taxon>Ostreoidea</taxon>
        <taxon>Ostreidae</taxon>
        <taxon>Magallana</taxon>
    </lineage>
</organism>
<evidence type="ECO:0000256" key="2">
    <source>
        <dbReference type="ARBA" id="ARBA00022723"/>
    </source>
</evidence>
<evidence type="ECO:0000256" key="6">
    <source>
        <dbReference type="ARBA" id="ARBA00023014"/>
    </source>
</evidence>
<dbReference type="AlphaFoldDB" id="K1QQF0"/>
<dbReference type="GO" id="GO:0005524">
    <property type="term" value="F:ATP binding"/>
    <property type="evidence" value="ECO:0007669"/>
    <property type="project" value="UniProtKB-KW"/>
</dbReference>
<dbReference type="PANTHER" id="PTHR23264">
    <property type="entry name" value="NUCLEOTIDE-BINDING PROTEIN NBP35 YEAST -RELATED"/>
    <property type="match status" value="1"/>
</dbReference>
<dbReference type="InterPro" id="IPR027417">
    <property type="entry name" value="P-loop_NTPase"/>
</dbReference>
<dbReference type="Gene3D" id="3.40.50.300">
    <property type="entry name" value="P-loop containing nucleotide triphosphate hydrolases"/>
    <property type="match status" value="1"/>
</dbReference>
<dbReference type="GO" id="GO:0016226">
    <property type="term" value="P:iron-sulfur cluster assembly"/>
    <property type="evidence" value="ECO:0007669"/>
    <property type="project" value="InterPro"/>
</dbReference>
<dbReference type="GO" id="GO:0051539">
    <property type="term" value="F:4 iron, 4 sulfur cluster binding"/>
    <property type="evidence" value="ECO:0007669"/>
    <property type="project" value="UniProtKB-KW"/>
</dbReference>
<evidence type="ECO:0000313" key="7">
    <source>
        <dbReference type="EMBL" id="EKC33399.1"/>
    </source>
</evidence>
<dbReference type="HOGENOM" id="CLU_1798344_0_0_1"/>
<keyword evidence="2" id="KW-0479">Metal-binding</keyword>
<keyword evidence="3" id="KW-0547">Nucleotide-binding</keyword>
<dbReference type="InParanoid" id="K1QQF0"/>
<protein>
    <submittedName>
        <fullName evidence="7">Cytosolic Fe-S cluster assembly factor NBP35</fullName>
    </submittedName>
</protein>
<reference evidence="7" key="1">
    <citation type="journal article" date="2012" name="Nature">
        <title>The oyster genome reveals stress adaptation and complexity of shell formation.</title>
        <authorList>
            <person name="Zhang G."/>
            <person name="Fang X."/>
            <person name="Guo X."/>
            <person name="Li L."/>
            <person name="Luo R."/>
            <person name="Xu F."/>
            <person name="Yang P."/>
            <person name="Zhang L."/>
            <person name="Wang X."/>
            <person name="Qi H."/>
            <person name="Xiong Z."/>
            <person name="Que H."/>
            <person name="Xie Y."/>
            <person name="Holland P.W."/>
            <person name="Paps J."/>
            <person name="Zhu Y."/>
            <person name="Wu F."/>
            <person name="Chen Y."/>
            <person name="Wang J."/>
            <person name="Peng C."/>
            <person name="Meng J."/>
            <person name="Yang L."/>
            <person name="Liu J."/>
            <person name="Wen B."/>
            <person name="Zhang N."/>
            <person name="Huang Z."/>
            <person name="Zhu Q."/>
            <person name="Feng Y."/>
            <person name="Mount A."/>
            <person name="Hedgecock D."/>
            <person name="Xu Z."/>
            <person name="Liu Y."/>
            <person name="Domazet-Loso T."/>
            <person name="Du Y."/>
            <person name="Sun X."/>
            <person name="Zhang S."/>
            <person name="Liu B."/>
            <person name="Cheng P."/>
            <person name="Jiang X."/>
            <person name="Li J."/>
            <person name="Fan D."/>
            <person name="Wang W."/>
            <person name="Fu W."/>
            <person name="Wang T."/>
            <person name="Wang B."/>
            <person name="Zhang J."/>
            <person name="Peng Z."/>
            <person name="Li Y."/>
            <person name="Li N."/>
            <person name="Wang J."/>
            <person name="Chen M."/>
            <person name="He Y."/>
            <person name="Tan F."/>
            <person name="Song X."/>
            <person name="Zheng Q."/>
            <person name="Huang R."/>
            <person name="Yang H."/>
            <person name="Du X."/>
            <person name="Chen L."/>
            <person name="Yang M."/>
            <person name="Gaffney P.M."/>
            <person name="Wang S."/>
            <person name="Luo L."/>
            <person name="She Z."/>
            <person name="Ming Y."/>
            <person name="Huang W."/>
            <person name="Zhang S."/>
            <person name="Huang B."/>
            <person name="Zhang Y."/>
            <person name="Qu T."/>
            <person name="Ni P."/>
            <person name="Miao G."/>
            <person name="Wang J."/>
            <person name="Wang Q."/>
            <person name="Steinberg C.E."/>
            <person name="Wang H."/>
            <person name="Li N."/>
            <person name="Qian L."/>
            <person name="Zhang G."/>
            <person name="Li Y."/>
            <person name="Yang H."/>
            <person name="Liu X."/>
            <person name="Wang J."/>
            <person name="Yin Y."/>
            <person name="Wang J."/>
        </authorList>
    </citation>
    <scope>NUCLEOTIDE SEQUENCE [LARGE SCALE GENOMIC DNA]</scope>
    <source>
        <strain evidence="7">05x7-T-G4-1.051#20</strain>
    </source>
</reference>
<dbReference type="Pfam" id="PF10609">
    <property type="entry name" value="ParA"/>
    <property type="match status" value="1"/>
</dbReference>
<keyword evidence="4" id="KW-0067">ATP-binding</keyword>
<dbReference type="GO" id="GO:0005829">
    <property type="term" value="C:cytosol"/>
    <property type="evidence" value="ECO:0007669"/>
    <property type="project" value="TreeGrafter"/>
</dbReference>
<proteinExistence type="predicted"/>
<keyword evidence="5" id="KW-0408">Iron</keyword>
<evidence type="ECO:0000256" key="1">
    <source>
        <dbReference type="ARBA" id="ARBA00022485"/>
    </source>
</evidence>
<dbReference type="GO" id="GO:0140663">
    <property type="term" value="F:ATP-dependent FeS chaperone activity"/>
    <property type="evidence" value="ECO:0007669"/>
    <property type="project" value="InterPro"/>
</dbReference>
<accession>K1QQF0</accession>
<keyword evidence="1" id="KW-0004">4Fe-4S</keyword>
<dbReference type="InterPro" id="IPR033756">
    <property type="entry name" value="YlxH/NBP35"/>
</dbReference>
<dbReference type="PANTHER" id="PTHR23264:SF19">
    <property type="entry name" value="CYTOSOLIC FE-S CLUSTER ASSEMBLY FACTOR NUBP2"/>
    <property type="match status" value="1"/>
</dbReference>
<gene>
    <name evidence="7" type="ORF">CGI_10019904</name>
</gene>
<name>K1QQF0_MAGGI</name>
<keyword evidence="6" id="KW-0411">Iron-sulfur</keyword>
<dbReference type="SUPFAM" id="SSF52540">
    <property type="entry name" value="P-loop containing nucleoside triphosphate hydrolases"/>
    <property type="match status" value="1"/>
</dbReference>